<dbReference type="EMBL" id="KN728837">
    <property type="protein sequence ID" value="KIH63172.1"/>
    <property type="molecule type" value="Genomic_DNA"/>
</dbReference>
<accession>A0A0C2DKS4</accession>
<protein>
    <submittedName>
        <fullName evidence="1">Uncharacterized protein</fullName>
    </submittedName>
</protein>
<evidence type="ECO:0000313" key="1">
    <source>
        <dbReference type="EMBL" id="KIH63172.1"/>
    </source>
</evidence>
<evidence type="ECO:0000313" key="2">
    <source>
        <dbReference type="Proteomes" id="UP000054047"/>
    </source>
</evidence>
<sequence length="122" mass="13794">MMIDDETRAKATICKEGSVTEIDMAVPIEPLVCSMTLTLEVPEINVQEKDLHSSPEMGRAVVYNINEEYDRLVQHLLDSAKKAEGSRASKRSLSYETLELIRYASVEPRDPAKVRKTVQRND</sequence>
<proteinExistence type="predicted"/>
<gene>
    <name evidence="1" type="ORF">ANCDUO_06529</name>
</gene>
<keyword evidence="2" id="KW-1185">Reference proteome</keyword>
<dbReference type="AlphaFoldDB" id="A0A0C2DKS4"/>
<organism evidence="1 2">
    <name type="scientific">Ancylostoma duodenale</name>
    <dbReference type="NCBI Taxonomy" id="51022"/>
    <lineage>
        <taxon>Eukaryota</taxon>
        <taxon>Metazoa</taxon>
        <taxon>Ecdysozoa</taxon>
        <taxon>Nematoda</taxon>
        <taxon>Chromadorea</taxon>
        <taxon>Rhabditida</taxon>
        <taxon>Rhabditina</taxon>
        <taxon>Rhabditomorpha</taxon>
        <taxon>Strongyloidea</taxon>
        <taxon>Ancylostomatidae</taxon>
        <taxon>Ancylostomatinae</taxon>
        <taxon>Ancylostoma</taxon>
    </lineage>
</organism>
<name>A0A0C2DKS4_9BILA</name>
<dbReference type="Proteomes" id="UP000054047">
    <property type="component" value="Unassembled WGS sequence"/>
</dbReference>
<reference evidence="1 2" key="1">
    <citation type="submission" date="2013-12" db="EMBL/GenBank/DDBJ databases">
        <title>Draft genome of the parsitic nematode Ancylostoma duodenale.</title>
        <authorList>
            <person name="Mitreva M."/>
        </authorList>
    </citation>
    <scope>NUCLEOTIDE SEQUENCE [LARGE SCALE GENOMIC DNA]</scope>
    <source>
        <strain evidence="1 2">Zhejiang</strain>
    </source>
</reference>